<keyword evidence="3" id="KW-0378">Hydrolase</keyword>
<evidence type="ECO:0000256" key="2">
    <source>
        <dbReference type="ARBA" id="ARBA00022670"/>
    </source>
</evidence>
<gene>
    <name evidence="7" type="ORF">ARALYDRAFT_673621</name>
</gene>
<dbReference type="EMBL" id="GL348715">
    <property type="protein sequence ID" value="EFH59858.1"/>
    <property type="molecule type" value="Genomic_DNA"/>
</dbReference>
<accession>D7L6T6</accession>
<dbReference type="Gramene" id="Al_scaffold_0003_2818">
    <property type="protein sequence ID" value="Al_scaffold_0003_2818"/>
    <property type="gene ID" value="Al_scaffold_0003_2818"/>
</dbReference>
<evidence type="ECO:0000256" key="3">
    <source>
        <dbReference type="ARBA" id="ARBA00022801"/>
    </source>
</evidence>
<reference evidence="8" key="1">
    <citation type="journal article" date="2011" name="Nat. Genet.">
        <title>The Arabidopsis lyrata genome sequence and the basis of rapid genome size change.</title>
        <authorList>
            <person name="Hu T.T."/>
            <person name="Pattyn P."/>
            <person name="Bakker E.G."/>
            <person name="Cao J."/>
            <person name="Cheng J.-F."/>
            <person name="Clark R.M."/>
            <person name="Fahlgren N."/>
            <person name="Fawcett J.A."/>
            <person name="Grimwood J."/>
            <person name="Gundlach H."/>
            <person name="Haberer G."/>
            <person name="Hollister J.D."/>
            <person name="Ossowski S."/>
            <person name="Ottilar R.P."/>
            <person name="Salamov A.A."/>
            <person name="Schneeberger K."/>
            <person name="Spannagl M."/>
            <person name="Wang X."/>
            <person name="Yang L."/>
            <person name="Nasrallah M.E."/>
            <person name="Bergelson J."/>
            <person name="Carrington J.C."/>
            <person name="Gaut B.S."/>
            <person name="Schmutz J."/>
            <person name="Mayer K.F.X."/>
            <person name="Van de Peer Y."/>
            <person name="Grigoriev I.V."/>
            <person name="Nordborg M."/>
            <person name="Weigel D."/>
            <person name="Guo Y.-L."/>
        </authorList>
    </citation>
    <scope>NUCLEOTIDE SEQUENCE [LARGE SCALE GENOMIC DNA]</scope>
    <source>
        <strain evidence="8">cv. MN47</strain>
    </source>
</reference>
<keyword evidence="2" id="KW-0645">Protease</keyword>
<evidence type="ECO:0000256" key="4">
    <source>
        <dbReference type="SAM" id="MobiDB-lite"/>
    </source>
</evidence>
<feature type="region of interest" description="Disordered" evidence="4">
    <location>
        <begin position="279"/>
        <end position="305"/>
    </location>
</feature>
<dbReference type="STRING" id="81972.D7L6T6"/>
<proteinExistence type="inferred from homology"/>
<dbReference type="InterPro" id="IPR003653">
    <property type="entry name" value="Peptidase_C48_C"/>
</dbReference>
<evidence type="ECO:0000313" key="7">
    <source>
        <dbReference type="EMBL" id="EFH59858.1"/>
    </source>
</evidence>
<name>D7L6T6_ARALL</name>
<dbReference type="Pfam" id="PF02902">
    <property type="entry name" value="Peptidase_C48"/>
    <property type="match status" value="1"/>
</dbReference>
<evidence type="ECO:0000256" key="1">
    <source>
        <dbReference type="ARBA" id="ARBA00005234"/>
    </source>
</evidence>
<feature type="domain" description="DUF1985" evidence="6">
    <location>
        <begin position="64"/>
        <end position="181"/>
    </location>
</feature>
<feature type="compositionally biased region" description="Basic and acidic residues" evidence="4">
    <location>
        <begin position="449"/>
        <end position="459"/>
    </location>
</feature>
<dbReference type="AlphaFoldDB" id="D7L6T6"/>
<dbReference type="Proteomes" id="UP000008694">
    <property type="component" value="Unassembled WGS sequence"/>
</dbReference>
<evidence type="ECO:0000313" key="8">
    <source>
        <dbReference type="Proteomes" id="UP000008694"/>
    </source>
</evidence>
<feature type="domain" description="Ubiquitin-like protease family profile" evidence="5">
    <location>
        <begin position="677"/>
        <end position="774"/>
    </location>
</feature>
<feature type="region of interest" description="Disordered" evidence="4">
    <location>
        <begin position="388"/>
        <end position="459"/>
    </location>
</feature>
<feature type="compositionally biased region" description="Basic and acidic residues" evidence="4">
    <location>
        <begin position="495"/>
        <end position="517"/>
    </location>
</feature>
<dbReference type="PANTHER" id="PTHR48449:SF2">
    <property type="entry name" value="UBIQUITIN-LIKE PROTEASE FAMILY PROFILE DOMAIN-CONTAINING PROTEIN"/>
    <property type="match status" value="1"/>
</dbReference>
<dbReference type="PANTHER" id="PTHR48449">
    <property type="entry name" value="DUF1985 DOMAIN-CONTAINING PROTEIN"/>
    <property type="match status" value="1"/>
</dbReference>
<dbReference type="HOGENOM" id="CLU_016248_1_0_1"/>
<dbReference type="InterPro" id="IPR015410">
    <property type="entry name" value="DUF1985"/>
</dbReference>
<protein>
    <submittedName>
        <fullName evidence="7">Predicted protein</fullName>
    </submittedName>
</protein>
<comment type="similarity">
    <text evidence="1">Belongs to the peptidase C48 family.</text>
</comment>
<feature type="compositionally biased region" description="Basic residues" evidence="4">
    <location>
        <begin position="281"/>
        <end position="290"/>
    </location>
</feature>
<dbReference type="GO" id="GO:0006508">
    <property type="term" value="P:proteolysis"/>
    <property type="evidence" value="ECO:0007669"/>
    <property type="project" value="UniProtKB-KW"/>
</dbReference>
<dbReference type="Pfam" id="PF09331">
    <property type="entry name" value="DUF1985"/>
    <property type="match status" value="1"/>
</dbReference>
<feature type="compositionally biased region" description="Basic and acidic residues" evidence="4">
    <location>
        <begin position="430"/>
        <end position="441"/>
    </location>
</feature>
<keyword evidence="8" id="KW-1185">Reference proteome</keyword>
<dbReference type="SUPFAM" id="SSF54001">
    <property type="entry name" value="Cysteine proteinases"/>
    <property type="match status" value="1"/>
</dbReference>
<dbReference type="InterPro" id="IPR038765">
    <property type="entry name" value="Papain-like_cys_pep_sf"/>
</dbReference>
<feature type="region of interest" description="Disordered" evidence="4">
    <location>
        <begin position="472"/>
        <end position="595"/>
    </location>
</feature>
<evidence type="ECO:0000259" key="6">
    <source>
        <dbReference type="Pfam" id="PF09331"/>
    </source>
</evidence>
<sequence>MENLPERIFKSGEEPDGDRVHKYFQLQYLNDLSEHLEADEISKIRGLRLGKLFDIWKKFSFSNKLLTGLRCDPISIGKADGKKKVSKNKIKKKSIEAPYWFTLFARNEDVTPEILIKRLKSGGVRDPDTRLKYALLVLIDGVLCPRSLNMKIQEETVEVLRDVDKFLNHSWGRISFDMTMSCIKSRKASGLAQTSFAVQGFVHALQLVLLEVVPDIEKSMPVDTPVFVGEDSEEEAVVVSALALAKLVQEGHQWSGDEFGGGVVASALLVEPKEKAEGKKVVKSRKRKKSPVCGSSSDGSQPVPFSESQMEWLAKQISSQVFVAVSSVEDRLVSHLKGKSGGGPIGGKIAAPEAVAPVSKGKVKPISRGKKAVLPKRKQMRVDGKLRQIRDDDETETATVPVGDESETVGGKGGEEGGEASVTMEDVETEERGCKEGEDVRTASQQGDAEEHLDLHPDDTVKSVLDSLNRGGAEVSENLGPDFEQEDPAVLSGDGLKDQDDAVKSGDGLKDQDDAAKSGDGLEDQDVAAKSGDGLEDQGVAAKSGDGLEDQDVAAKTVNDDAECQGKESTEGGSLALFPTGASVGSEENVSGEGDASDKKWLEFEKYLADNGKLFLGGSLFLVTKDVEEIVGLQVVMGPWGTKFASLVLAHRLKFEKSVKKKYVFDQDLMSCFPLNFDSLYFPFNFDKQHWVGMCLDIRGRYLYVFDCNQKVRRDTRLRKEMEPLLEMLPFVVRQVSPQLMKAVPSDPFILSRDSLLPTCLNPSESGLMSVLFI</sequence>
<dbReference type="GO" id="GO:0008234">
    <property type="term" value="F:cysteine-type peptidase activity"/>
    <property type="evidence" value="ECO:0007669"/>
    <property type="project" value="InterPro"/>
</dbReference>
<organism evidence="8">
    <name type="scientific">Arabidopsis lyrata subsp. lyrata</name>
    <name type="common">Lyre-leaved rock-cress</name>
    <dbReference type="NCBI Taxonomy" id="81972"/>
    <lineage>
        <taxon>Eukaryota</taxon>
        <taxon>Viridiplantae</taxon>
        <taxon>Streptophyta</taxon>
        <taxon>Embryophyta</taxon>
        <taxon>Tracheophyta</taxon>
        <taxon>Spermatophyta</taxon>
        <taxon>Magnoliopsida</taxon>
        <taxon>eudicotyledons</taxon>
        <taxon>Gunneridae</taxon>
        <taxon>Pentapetalae</taxon>
        <taxon>rosids</taxon>
        <taxon>malvids</taxon>
        <taxon>Brassicales</taxon>
        <taxon>Brassicaceae</taxon>
        <taxon>Camelineae</taxon>
        <taxon>Arabidopsis</taxon>
    </lineage>
</organism>
<evidence type="ECO:0000259" key="5">
    <source>
        <dbReference type="Pfam" id="PF02902"/>
    </source>
</evidence>